<keyword evidence="3" id="KW-1185">Reference proteome</keyword>
<feature type="region of interest" description="Disordered" evidence="1">
    <location>
        <begin position="1"/>
        <end position="74"/>
    </location>
</feature>
<name>A0A2Z6B051_9BACT</name>
<dbReference type="Proteomes" id="UP000269883">
    <property type="component" value="Chromosome"/>
</dbReference>
<evidence type="ECO:0000313" key="3">
    <source>
        <dbReference type="Proteomes" id="UP000269883"/>
    </source>
</evidence>
<reference evidence="2 3" key="1">
    <citation type="journal article" date="2018" name="Sci. Adv.">
        <title>Multi-heme cytochromes provide a pathway for survival in energy-limited environments.</title>
        <authorList>
            <person name="Deng X."/>
            <person name="Dohmae N."/>
            <person name="Nealson K.H."/>
            <person name="Hashimoto K."/>
            <person name="Okamoto A."/>
        </authorList>
    </citation>
    <scope>NUCLEOTIDE SEQUENCE [LARGE SCALE GENOMIC DNA]</scope>
    <source>
        <strain evidence="2 3">IS5</strain>
    </source>
</reference>
<accession>A0A2Z6B051</accession>
<protein>
    <submittedName>
        <fullName evidence="2">Uncharacterized protein</fullName>
    </submittedName>
</protein>
<evidence type="ECO:0000313" key="2">
    <source>
        <dbReference type="EMBL" id="BBD08756.1"/>
    </source>
</evidence>
<sequence length="74" mass="7556">MGGSGIGKSVPSVTSAPAPVEIPPTPAEDEGSRELLEAARQREEERRRKQARATVATGAQGDLGTANVGKSTLG</sequence>
<dbReference type="AlphaFoldDB" id="A0A2Z6B051"/>
<dbReference type="EMBL" id="AP017378">
    <property type="protein sequence ID" value="BBD08756.1"/>
    <property type="molecule type" value="Genomic_DNA"/>
</dbReference>
<dbReference type="KEGG" id="dfl:DFE_2030"/>
<evidence type="ECO:0000256" key="1">
    <source>
        <dbReference type="SAM" id="MobiDB-lite"/>
    </source>
</evidence>
<organism evidence="2 3">
    <name type="scientific">Desulfovibrio ferrophilus</name>
    <dbReference type="NCBI Taxonomy" id="241368"/>
    <lineage>
        <taxon>Bacteria</taxon>
        <taxon>Pseudomonadati</taxon>
        <taxon>Thermodesulfobacteriota</taxon>
        <taxon>Desulfovibrionia</taxon>
        <taxon>Desulfovibrionales</taxon>
        <taxon>Desulfovibrionaceae</taxon>
        <taxon>Desulfovibrio</taxon>
    </lineage>
</organism>
<proteinExistence type="predicted"/>
<gene>
    <name evidence="2" type="ORF">DFE_2030</name>
</gene>
<dbReference type="RefSeq" id="WP_126379125.1">
    <property type="nucleotide sequence ID" value="NZ_AP017378.1"/>
</dbReference>
<feature type="compositionally biased region" description="Basic and acidic residues" evidence="1">
    <location>
        <begin position="30"/>
        <end position="47"/>
    </location>
</feature>